<dbReference type="RefSeq" id="WP_061428944.1">
    <property type="nucleotide sequence ID" value="NZ_CABPRK010000001.1"/>
</dbReference>
<dbReference type="SUPFAM" id="SSF52317">
    <property type="entry name" value="Class I glutamine amidotransferase-like"/>
    <property type="match status" value="1"/>
</dbReference>
<evidence type="ECO:0000313" key="2">
    <source>
        <dbReference type="Proteomes" id="UP000070260"/>
    </source>
</evidence>
<gene>
    <name evidence="1" type="ORF">JFP838_12050</name>
</gene>
<protein>
    <submittedName>
        <fullName evidence="1">GNAT family acetyltransferase</fullName>
    </submittedName>
</protein>
<dbReference type="CDD" id="cd04301">
    <property type="entry name" value="NAT_SF"/>
    <property type="match status" value="1"/>
</dbReference>
<keyword evidence="1" id="KW-0808">Transferase</keyword>
<name>A0A127EKI6_CLOPF</name>
<dbReference type="Gene3D" id="3.40.630.30">
    <property type="match status" value="1"/>
</dbReference>
<dbReference type="Pfam" id="PF13302">
    <property type="entry name" value="Acetyltransf_3"/>
    <property type="match status" value="1"/>
</dbReference>
<dbReference type="InterPro" id="IPR016181">
    <property type="entry name" value="Acyl_CoA_acyltransferase"/>
</dbReference>
<dbReference type="EMBL" id="CP010994">
    <property type="protein sequence ID" value="AMN36464.1"/>
    <property type="molecule type" value="Genomic_DNA"/>
</dbReference>
<reference evidence="1 2" key="1">
    <citation type="journal article" date="2016" name="PLoS ONE">
        <title>Plasmid Characterization and Chromosome Analysis of Two netF+ Clostridium perfringens Isolates Associated with Foal and Canine Necrotizing Enteritis.</title>
        <authorList>
            <person name="Mehdizadeh Gohari I."/>
            <person name="Kropinski A.M."/>
            <person name="Weese S.J."/>
            <person name="Parreira V.R."/>
            <person name="Whitehead A.E."/>
            <person name="Boerlin P."/>
            <person name="Prescott J.F."/>
        </authorList>
    </citation>
    <scope>NUCLEOTIDE SEQUENCE [LARGE SCALE GENOMIC DNA]</scope>
    <source>
        <strain evidence="1 2">JP838</strain>
    </source>
</reference>
<evidence type="ECO:0000313" key="1">
    <source>
        <dbReference type="EMBL" id="AMN36464.1"/>
    </source>
</evidence>
<dbReference type="PATRIC" id="fig|1502.177.peg.2465"/>
<proteinExistence type="predicted"/>
<dbReference type="Proteomes" id="UP000070260">
    <property type="component" value="Chromosome"/>
</dbReference>
<organism evidence="1 2">
    <name type="scientific">Clostridium perfringens</name>
    <dbReference type="NCBI Taxonomy" id="1502"/>
    <lineage>
        <taxon>Bacteria</taxon>
        <taxon>Bacillati</taxon>
        <taxon>Bacillota</taxon>
        <taxon>Clostridia</taxon>
        <taxon>Eubacteriales</taxon>
        <taxon>Clostridiaceae</taxon>
        <taxon>Clostridium</taxon>
    </lineage>
</organism>
<dbReference type="GO" id="GO:0016747">
    <property type="term" value="F:acyltransferase activity, transferring groups other than amino-acyl groups"/>
    <property type="evidence" value="ECO:0007669"/>
    <property type="project" value="InterPro"/>
</dbReference>
<dbReference type="AlphaFoldDB" id="A0A127EKI6"/>
<dbReference type="InterPro" id="IPR000182">
    <property type="entry name" value="GNAT_dom"/>
</dbReference>
<dbReference type="SUPFAM" id="SSF55729">
    <property type="entry name" value="Acyl-CoA N-acyltransferases (Nat)"/>
    <property type="match status" value="1"/>
</dbReference>
<accession>A0A127EKI6</accession>
<dbReference type="InterPro" id="IPR029062">
    <property type="entry name" value="Class_I_gatase-like"/>
</dbReference>
<sequence length="358" mass="41992">MIQKRNCYRREGRKVYIRTPYLEELRYTEKLWGDMESMTDVGKIISFPRYKWDSFYKKMVSPTDGRNLYCLVFDYNDNPVGEASFHGYDSITKTARLNVRIESSHRGKGYGSEAVHLILECFFNEFGGLYMLDTVSLDENRERLERIGFKIMYKNKDGYSYRLSKDDFNSQIKDLKERKFGIFIYDKMVVSTVISFLEIFHDINKSLDKEIISVELIGTKNNIIKDGMYDIKFENIKSIEEVDLDVIIVPGSKSNKFYENDDFEKLLDNINGCETVCVLGNSIIPFIKNKFLRGLKAYYSKEWVEFIKEEIALTSYSDEDIIDNGRLIMVKKKSCEIEGIKYIIKKLFGESVLNRFDL</sequence>
<dbReference type="Gene3D" id="3.40.50.880">
    <property type="match status" value="1"/>
</dbReference>
<dbReference type="PROSITE" id="PS51186">
    <property type="entry name" value="GNAT"/>
    <property type="match status" value="1"/>
</dbReference>
<dbReference type="OrthoDB" id="9785602at2"/>